<keyword evidence="1" id="KW-0812">Transmembrane</keyword>
<protein>
    <submittedName>
        <fullName evidence="2">EpsG family protein</fullName>
    </submittedName>
</protein>
<dbReference type="RefSeq" id="WP_010799899.1">
    <property type="nucleotide sequence ID" value="NZ_CAJSYT010000004.1"/>
</dbReference>
<feature type="transmembrane region" description="Helical" evidence="1">
    <location>
        <begin position="296"/>
        <end position="315"/>
    </location>
</feature>
<organism evidence="2">
    <name type="scientific">Parabacteroides goldsteinii</name>
    <dbReference type="NCBI Taxonomy" id="328812"/>
    <lineage>
        <taxon>Bacteria</taxon>
        <taxon>Pseudomonadati</taxon>
        <taxon>Bacteroidota</taxon>
        <taxon>Bacteroidia</taxon>
        <taxon>Bacteroidales</taxon>
        <taxon>Tannerellaceae</taxon>
        <taxon>Parabacteroides</taxon>
    </lineage>
</organism>
<gene>
    <name evidence="2" type="ORF">GKE01_14005</name>
</gene>
<feature type="transmembrane region" description="Helical" evidence="1">
    <location>
        <begin position="63"/>
        <end position="80"/>
    </location>
</feature>
<dbReference type="Pfam" id="PF14897">
    <property type="entry name" value="EpsG"/>
    <property type="match status" value="1"/>
</dbReference>
<feature type="transmembrane region" description="Helical" evidence="1">
    <location>
        <begin position="272"/>
        <end position="290"/>
    </location>
</feature>
<feature type="transmembrane region" description="Helical" evidence="1">
    <location>
        <begin position="26"/>
        <end position="43"/>
    </location>
</feature>
<feature type="transmembrane region" description="Helical" evidence="1">
    <location>
        <begin position="156"/>
        <end position="180"/>
    </location>
</feature>
<sequence>MILYIASILLCLVSYSIPQLRKSLLWYNLCMCILCVFLCFGYMTGSDWRQYEPMYNEIDFHNLFYNYFAEPGYYIYMLIFKFMHFSFWNFFILTKVIIFFLCARIINEYVPEFRFLVWMFFLPWFGFYLFIDNPMRNLIAVAIFLYASRYIINRSFLKYCICICLAVSFHFSATIFFPLYSLFTKRISTLSFIVFFVIFIGISINRDLFSSIIEHVFGSIPYIQKKIEFYIMGDNPDGEGKGISLGMFIHLFFFILLLLYRNRIEQTKSGTFILNASLFYLLIYRLGSTIDIFSRFQLYLSVFYSIGIVLLINIFTRSSRYIYIISLLCLSFIASSKIFSYKYIPYTNYLYYILIDEYPSFEYRSDYNYRNTPYSQQ</sequence>
<feature type="transmembrane region" description="Helical" evidence="1">
    <location>
        <begin position="242"/>
        <end position="260"/>
    </location>
</feature>
<proteinExistence type="predicted"/>
<feature type="transmembrane region" description="Helical" evidence="1">
    <location>
        <begin position="86"/>
        <end position="106"/>
    </location>
</feature>
<feature type="transmembrane region" description="Helical" evidence="1">
    <location>
        <begin position="113"/>
        <end position="131"/>
    </location>
</feature>
<comment type="caution">
    <text evidence="2">The sequence shown here is derived from an EMBL/GenBank/DDBJ whole genome shotgun (WGS) entry which is preliminary data.</text>
</comment>
<dbReference type="EMBL" id="WKLP01000020">
    <property type="protein sequence ID" value="MRY12574.1"/>
    <property type="molecule type" value="Genomic_DNA"/>
</dbReference>
<accession>A0A6G1ZF32</accession>
<reference evidence="2" key="1">
    <citation type="journal article" date="2019" name="Nat. Med.">
        <title>A library of human gut bacterial isolates paired with longitudinal multiomics data enables mechanistic microbiome research.</title>
        <authorList>
            <person name="Poyet M."/>
            <person name="Groussin M."/>
            <person name="Gibbons S.M."/>
            <person name="Avila-Pacheco J."/>
            <person name="Jiang X."/>
            <person name="Kearney S.M."/>
            <person name="Perrotta A.R."/>
            <person name="Berdy B."/>
            <person name="Zhao S."/>
            <person name="Lieberman T.D."/>
            <person name="Swanson P.K."/>
            <person name="Smith M."/>
            <person name="Roesemann S."/>
            <person name="Alexander J.E."/>
            <person name="Rich S.A."/>
            <person name="Livny J."/>
            <person name="Vlamakis H."/>
            <person name="Clish C."/>
            <person name="Bullock K."/>
            <person name="Deik A."/>
            <person name="Scott J."/>
            <person name="Pierce K.A."/>
            <person name="Xavier R.J."/>
            <person name="Alm E.J."/>
        </authorList>
    </citation>
    <scope>NUCLEOTIDE SEQUENCE</scope>
    <source>
        <strain evidence="2">BIOML-A4</strain>
    </source>
</reference>
<evidence type="ECO:0000313" key="2">
    <source>
        <dbReference type="EMBL" id="MRY12574.1"/>
    </source>
</evidence>
<dbReference type="AlphaFoldDB" id="A0A6G1ZF32"/>
<feature type="transmembrane region" description="Helical" evidence="1">
    <location>
        <begin position="187"/>
        <end position="204"/>
    </location>
</feature>
<name>A0A6G1ZF32_9BACT</name>
<keyword evidence="1" id="KW-1133">Transmembrane helix</keyword>
<dbReference type="InterPro" id="IPR049458">
    <property type="entry name" value="EpsG-like"/>
</dbReference>
<keyword evidence="1" id="KW-0472">Membrane</keyword>
<evidence type="ECO:0000256" key="1">
    <source>
        <dbReference type="SAM" id="Phobius"/>
    </source>
</evidence>
<feature type="transmembrane region" description="Helical" evidence="1">
    <location>
        <begin position="322"/>
        <end position="344"/>
    </location>
</feature>